<accession>A0A8K0HXE1</accession>
<dbReference type="SMART" id="SM00320">
    <property type="entry name" value="WD40"/>
    <property type="match status" value="4"/>
</dbReference>
<dbReference type="PANTHER" id="PTHR45296">
    <property type="entry name" value="TRANSDUCIN/WD40 REPEAT-LIKE SUPERFAMILY PROTEIN"/>
    <property type="match status" value="1"/>
</dbReference>
<dbReference type="Pfam" id="PF00400">
    <property type="entry name" value="WD40"/>
    <property type="match status" value="2"/>
</dbReference>
<dbReference type="Proteomes" id="UP000797356">
    <property type="component" value="Chromosome 2"/>
</dbReference>
<protein>
    <submittedName>
        <fullName evidence="3">Putative WD repeat-containing protein 53</fullName>
    </submittedName>
</protein>
<evidence type="ECO:0000256" key="2">
    <source>
        <dbReference type="SAM" id="MobiDB-lite"/>
    </source>
</evidence>
<organism evidence="3 4">
    <name type="scientific">Cocos nucifera</name>
    <name type="common">Coconut palm</name>
    <dbReference type="NCBI Taxonomy" id="13894"/>
    <lineage>
        <taxon>Eukaryota</taxon>
        <taxon>Viridiplantae</taxon>
        <taxon>Streptophyta</taxon>
        <taxon>Embryophyta</taxon>
        <taxon>Tracheophyta</taxon>
        <taxon>Spermatophyta</taxon>
        <taxon>Magnoliopsida</taxon>
        <taxon>Liliopsida</taxon>
        <taxon>Arecaceae</taxon>
        <taxon>Arecoideae</taxon>
        <taxon>Cocoseae</taxon>
        <taxon>Attaleinae</taxon>
        <taxon>Cocos</taxon>
    </lineage>
</organism>
<dbReference type="InterPro" id="IPR015943">
    <property type="entry name" value="WD40/YVTN_repeat-like_dom_sf"/>
</dbReference>
<sequence length="291" mass="31731">MVSSWKPLETYNYNKDEINQIAYSSKSNFLATADDSGDVKIIDTSQQCLYKTLRAVHTSICSSVQFLSWKPWAAITGGLDSKLAMWDFSKGRPSNVIDYGMPEVDSTVSCGNVGQCLNPAFVHSIAVPEMDMLPAPHKACAVARGDGVVDVINLESELATAKSKNSSQSKNFQSRSKKSGIQSANQATGQNLGKRIQLDYSLGGHTAAVSCVSFSLFGERGKFLISGGNDACVKLWDWSRHFCAEQTSCNNDLILNIDVKKKVNWLCTTTADSENLVVCDTSKVLKIYTVL</sequence>
<name>A0A8K0HXE1_COCNU</name>
<feature type="repeat" description="WD" evidence="1">
    <location>
        <begin position="202"/>
        <end position="237"/>
    </location>
</feature>
<dbReference type="PROSITE" id="PS50082">
    <property type="entry name" value="WD_REPEATS_2"/>
    <property type="match status" value="1"/>
</dbReference>
<reference evidence="3" key="2">
    <citation type="submission" date="2019-07" db="EMBL/GenBank/DDBJ databases">
        <authorList>
            <person name="Yang Y."/>
            <person name="Bocs S."/>
            <person name="Baudouin L."/>
        </authorList>
    </citation>
    <scope>NUCLEOTIDE SEQUENCE</scope>
    <source>
        <tissue evidence="3">Spear leaf of Hainan Tall coconut</tissue>
    </source>
</reference>
<evidence type="ECO:0000313" key="4">
    <source>
        <dbReference type="Proteomes" id="UP000797356"/>
    </source>
</evidence>
<feature type="compositionally biased region" description="Low complexity" evidence="2">
    <location>
        <begin position="165"/>
        <end position="174"/>
    </location>
</feature>
<dbReference type="AlphaFoldDB" id="A0A8K0HXE1"/>
<comment type="caution">
    <text evidence="3">The sequence shown here is derived from an EMBL/GenBank/DDBJ whole genome shotgun (WGS) entry which is preliminary data.</text>
</comment>
<dbReference type="SUPFAM" id="SSF50978">
    <property type="entry name" value="WD40 repeat-like"/>
    <property type="match status" value="1"/>
</dbReference>
<feature type="region of interest" description="Disordered" evidence="2">
    <location>
        <begin position="165"/>
        <end position="184"/>
    </location>
</feature>
<reference evidence="3" key="1">
    <citation type="journal article" date="2017" name="Gigascience">
        <title>The genome draft of coconut (Cocos nucifera).</title>
        <authorList>
            <person name="Xiao Y."/>
            <person name="Xu P."/>
            <person name="Fan H."/>
            <person name="Baudouin L."/>
            <person name="Xia W."/>
            <person name="Bocs S."/>
            <person name="Xu J."/>
            <person name="Li Q."/>
            <person name="Guo A."/>
            <person name="Zhou L."/>
            <person name="Li J."/>
            <person name="Wu Y."/>
            <person name="Ma Z."/>
            <person name="Armero A."/>
            <person name="Issali A.E."/>
            <person name="Liu N."/>
            <person name="Peng M."/>
            <person name="Yang Y."/>
        </authorList>
    </citation>
    <scope>NUCLEOTIDE SEQUENCE</scope>
    <source>
        <tissue evidence="3">Spear leaf of Hainan Tall coconut</tissue>
    </source>
</reference>
<keyword evidence="4" id="KW-1185">Reference proteome</keyword>
<dbReference type="Gene3D" id="2.130.10.10">
    <property type="entry name" value="YVTN repeat-like/Quinoprotein amine dehydrogenase"/>
    <property type="match status" value="2"/>
</dbReference>
<dbReference type="InterPro" id="IPR036322">
    <property type="entry name" value="WD40_repeat_dom_sf"/>
</dbReference>
<proteinExistence type="predicted"/>
<dbReference type="PANTHER" id="PTHR45296:SF1">
    <property type="entry name" value="TRANSDUCIN_WD40 REPEAT-LIKE SUPERFAMILY PROTEIN"/>
    <property type="match status" value="1"/>
</dbReference>
<dbReference type="InterPro" id="IPR001680">
    <property type="entry name" value="WD40_rpt"/>
</dbReference>
<gene>
    <name evidence="3" type="ORF">COCNU_02G001930</name>
</gene>
<keyword evidence="1" id="KW-0853">WD repeat</keyword>
<dbReference type="PROSITE" id="PS50294">
    <property type="entry name" value="WD_REPEATS_REGION"/>
    <property type="match status" value="1"/>
</dbReference>
<dbReference type="OrthoDB" id="2161379at2759"/>
<evidence type="ECO:0000256" key="1">
    <source>
        <dbReference type="PROSITE-ProRule" id="PRU00221"/>
    </source>
</evidence>
<dbReference type="EMBL" id="CM017873">
    <property type="protein sequence ID" value="KAG1330225.1"/>
    <property type="molecule type" value="Genomic_DNA"/>
</dbReference>
<evidence type="ECO:0000313" key="3">
    <source>
        <dbReference type="EMBL" id="KAG1330225.1"/>
    </source>
</evidence>